<dbReference type="InterPro" id="IPR037278">
    <property type="entry name" value="ARFGAP/RecO"/>
</dbReference>
<evidence type="ECO:0000259" key="20">
    <source>
        <dbReference type="PROSITE" id="PS50115"/>
    </source>
</evidence>
<feature type="compositionally biased region" description="Polar residues" evidence="16">
    <location>
        <begin position="690"/>
        <end position="701"/>
    </location>
</feature>
<dbReference type="CDD" id="cd08834">
    <property type="entry name" value="ArfGap_ASAP"/>
    <property type="match status" value="1"/>
</dbReference>
<evidence type="ECO:0000259" key="19">
    <source>
        <dbReference type="PROSITE" id="PS50114"/>
    </source>
</evidence>
<dbReference type="Pfam" id="PF12796">
    <property type="entry name" value="Ank_2"/>
    <property type="match status" value="1"/>
</dbReference>
<keyword evidence="12" id="KW-0472">Membrane</keyword>
<dbReference type="InterPro" id="IPR036770">
    <property type="entry name" value="Ankyrin_rpt-contain_sf"/>
</dbReference>
<dbReference type="InterPro" id="IPR000679">
    <property type="entry name" value="Znf_GATA"/>
</dbReference>
<dbReference type="GO" id="GO:0044218">
    <property type="term" value="C:other organism cell membrane"/>
    <property type="evidence" value="ECO:0007669"/>
    <property type="project" value="UniProtKB-KW"/>
</dbReference>
<feature type="domain" description="PH" evidence="18">
    <location>
        <begin position="234"/>
        <end position="328"/>
    </location>
</feature>
<dbReference type="Gene3D" id="1.25.40.20">
    <property type="entry name" value="Ankyrin repeat-containing domain"/>
    <property type="match status" value="1"/>
</dbReference>
<dbReference type="InterPro" id="IPR004148">
    <property type="entry name" value="BAR_dom"/>
</dbReference>
<comment type="subcellular location">
    <subcellularLocation>
        <location evidence="2">Cytoplasm</location>
    </subcellularLocation>
    <subcellularLocation>
        <location evidence="1">Target cell membrane</location>
    </subcellularLocation>
</comment>
<dbReference type="InterPro" id="IPR001849">
    <property type="entry name" value="PH_domain"/>
</dbReference>
<evidence type="ECO:0000256" key="5">
    <source>
        <dbReference type="ARBA" id="ARBA00022490"/>
    </source>
</evidence>
<dbReference type="GO" id="GO:0043565">
    <property type="term" value="F:sequence-specific DNA binding"/>
    <property type="evidence" value="ECO:0007669"/>
    <property type="project" value="InterPro"/>
</dbReference>
<sequence>MTKDQEPDIGSAFIKFSIVTKELSALLKAKMQNLHNIVMFPLDNVLKGDLKGVKGDIKKPFDKAWKDYDSKITKIEKEKKAQAKEAGLIRTEISGAEIAEEMDRERKLFQLQMCEYLIKVNEIKTKKGVELLEHLVEYYNSQTNYFRDGLKTIEHFNGYINDLSTKLQKIRVKQESERKDLLELRTLLKSSSNLGDNPKDLNSTVNSVSGNERKDGSNLMGYSLHQMQGNKTYGFSKAGHLLKKSEGKMRVKVWQKRKCEVRDGFLYIYHSDESKSPTKLNLLTVQIKAVPEDKKSFDLISYNRTYHFQTEDETETEAWTAVLVNCKEGALKKEFDNNNQSSATSDQNHQSYENQSLRELQQSIIHEVQRLAGNDRCVDCNSTKDPTWLSTNFGVLTCIECSGIHRDMGVHVSRIQSLTLDNIGTSQLLLARVMSNAGFNDIMEATLNPTLKPTATSSMDVRNEYIRNKYKDRKYIIKSCRDESELRSELEDAVFSRHLHQLLQAFAEGADLTCVLPVSTNDETSLHYAIAQEDGMSLHIVDFLIQNSLNLNKVDAQGNTGLHYCVLYDKSECMKLLLRSKADITIKNNDRKTPLDLAKERDNHRLIELLEGAALNKKSLFENVFLDRSLHPSEDPSTDFSDEDLTEDKQNASHSVHPLPVERRSRPSSVVGSESPSSKSSDSFKHPNVKTVNTITAQLRSSLKKRSAPVPPHKDDDSSGSNSSTLAKDHNRTSSDTSGLVFKSMAQNHWRNCSVDYTNDNNAYESKSISHIKTNPQSVSVFVSDSKSPQLYATVHRPRGAPPPAPETNRLSNGQSMESLPSLSSELEDTGNRSHGIPVPPPRKKNDGLRHRRWLALFDCEPDREDELAFREGEVIVEINDVTADQDWMEGIIEGDPQRRGVFPLSYVRLLNN</sequence>
<dbReference type="GO" id="GO:0008270">
    <property type="term" value="F:zinc ion binding"/>
    <property type="evidence" value="ECO:0007669"/>
    <property type="project" value="UniProtKB-KW"/>
</dbReference>
<evidence type="ECO:0000256" key="12">
    <source>
        <dbReference type="ARBA" id="ARBA00023298"/>
    </source>
</evidence>
<dbReference type="GO" id="GO:0006355">
    <property type="term" value="P:regulation of DNA-templated transcription"/>
    <property type="evidence" value="ECO:0007669"/>
    <property type="project" value="InterPro"/>
</dbReference>
<dbReference type="InterPro" id="IPR043593">
    <property type="entry name" value="ASAP"/>
</dbReference>
<dbReference type="PROSITE" id="PS50115">
    <property type="entry name" value="ARFGAP"/>
    <property type="match status" value="1"/>
</dbReference>
<evidence type="ECO:0000259" key="18">
    <source>
        <dbReference type="PROSITE" id="PS50003"/>
    </source>
</evidence>
<evidence type="ECO:0000256" key="16">
    <source>
        <dbReference type="SAM" id="MobiDB-lite"/>
    </source>
</evidence>
<evidence type="ECO:0000256" key="11">
    <source>
        <dbReference type="ARBA" id="ARBA00023043"/>
    </source>
</evidence>
<evidence type="ECO:0000256" key="14">
    <source>
        <dbReference type="PROSITE-ProRule" id="PRU00094"/>
    </source>
</evidence>
<dbReference type="Pfam" id="PF00169">
    <property type="entry name" value="PH"/>
    <property type="match status" value="1"/>
</dbReference>
<dbReference type="InterPro" id="IPR027267">
    <property type="entry name" value="AH/BAR_dom_sf"/>
</dbReference>
<dbReference type="EMBL" id="CAJPVJ010006371">
    <property type="protein sequence ID" value="CAG2170375.1"/>
    <property type="molecule type" value="Genomic_DNA"/>
</dbReference>
<keyword evidence="8" id="KW-0677">Repeat</keyword>
<dbReference type="SUPFAM" id="SSF50044">
    <property type="entry name" value="SH3-domain"/>
    <property type="match status" value="1"/>
</dbReference>
<keyword evidence="9" id="KW-0862">Zinc</keyword>
<dbReference type="InterPro" id="IPR038508">
    <property type="entry name" value="ArfGAP_dom_sf"/>
</dbReference>
<dbReference type="Gene3D" id="2.30.29.30">
    <property type="entry name" value="Pleckstrin-homology domain (PH domain)/Phosphotyrosine-binding domain (PTB)"/>
    <property type="match status" value="1"/>
</dbReference>
<dbReference type="EMBL" id="OC921196">
    <property type="protein sequence ID" value="CAD7653188.1"/>
    <property type="molecule type" value="Genomic_DNA"/>
</dbReference>
<evidence type="ECO:0000256" key="15">
    <source>
        <dbReference type="PROSITE-ProRule" id="PRU00192"/>
    </source>
</evidence>
<dbReference type="FunFam" id="1.25.40.20:FF:000006">
    <property type="entry name" value="Arf-GAP with SH3 domain, ANK repeat and PH domain-containing protein 2"/>
    <property type="match status" value="1"/>
</dbReference>
<keyword evidence="4" id="KW-0268">Exocytosis</keyword>
<dbReference type="PRINTS" id="PR00405">
    <property type="entry name" value="REVINTRACTNG"/>
</dbReference>
<dbReference type="PROSITE" id="PS50002">
    <property type="entry name" value="SH3"/>
    <property type="match status" value="1"/>
</dbReference>
<dbReference type="SMART" id="SM00233">
    <property type="entry name" value="PH"/>
    <property type="match status" value="1"/>
</dbReference>
<keyword evidence="7" id="KW-0479">Metal-binding</keyword>
<dbReference type="PANTHER" id="PTHR45854">
    <property type="entry name" value="ASAP FAMILY MEMBER"/>
    <property type="match status" value="1"/>
</dbReference>
<dbReference type="Pfam" id="PF14604">
    <property type="entry name" value="SH3_9"/>
    <property type="match status" value="1"/>
</dbReference>
<keyword evidence="6" id="KW-1052">Target cell membrane</keyword>
<dbReference type="Gene3D" id="2.30.30.40">
    <property type="entry name" value="SH3 Domains"/>
    <property type="match status" value="1"/>
</dbReference>
<organism evidence="21">
    <name type="scientific">Oppiella nova</name>
    <dbReference type="NCBI Taxonomy" id="334625"/>
    <lineage>
        <taxon>Eukaryota</taxon>
        <taxon>Metazoa</taxon>
        <taxon>Ecdysozoa</taxon>
        <taxon>Arthropoda</taxon>
        <taxon>Chelicerata</taxon>
        <taxon>Arachnida</taxon>
        <taxon>Acari</taxon>
        <taxon>Acariformes</taxon>
        <taxon>Sarcoptiformes</taxon>
        <taxon>Oribatida</taxon>
        <taxon>Brachypylina</taxon>
        <taxon>Oppioidea</taxon>
        <taxon>Oppiidae</taxon>
        <taxon>Oppiella</taxon>
    </lineage>
</organism>
<dbReference type="SUPFAM" id="SSF50729">
    <property type="entry name" value="PH domain-like"/>
    <property type="match status" value="1"/>
</dbReference>
<proteinExistence type="predicted"/>
<feature type="compositionally biased region" description="Low complexity" evidence="16">
    <location>
        <begin position="667"/>
        <end position="681"/>
    </location>
</feature>
<evidence type="ECO:0000256" key="1">
    <source>
        <dbReference type="ARBA" id="ARBA00004175"/>
    </source>
</evidence>
<keyword evidence="10" id="KW-0800">Toxin</keyword>
<dbReference type="InterPro" id="IPR001452">
    <property type="entry name" value="SH3_domain"/>
</dbReference>
<keyword evidence="22" id="KW-1185">Reference proteome</keyword>
<feature type="repeat" description="ANK" evidence="13">
    <location>
        <begin position="521"/>
        <end position="556"/>
    </location>
</feature>
<feature type="region of interest" description="Disordered" evidence="16">
    <location>
        <begin position="794"/>
        <end position="846"/>
    </location>
</feature>
<dbReference type="Pfam" id="PF16746">
    <property type="entry name" value="BAR_3"/>
    <property type="match status" value="1"/>
</dbReference>
<feature type="compositionally biased region" description="Low complexity" evidence="16">
    <location>
        <begin position="816"/>
        <end position="825"/>
    </location>
</feature>
<feature type="domain" description="SH3" evidence="17">
    <location>
        <begin position="849"/>
        <end position="913"/>
    </location>
</feature>
<dbReference type="Gene3D" id="1.25.40.950">
    <property type="match status" value="1"/>
</dbReference>
<dbReference type="Gene3D" id="1.20.1270.60">
    <property type="entry name" value="Arfaptin homology (AH) domain/BAR domain"/>
    <property type="match status" value="1"/>
</dbReference>
<dbReference type="OrthoDB" id="435430at2759"/>
<evidence type="ECO:0000313" key="22">
    <source>
        <dbReference type="Proteomes" id="UP000728032"/>
    </source>
</evidence>
<dbReference type="Gene3D" id="1.10.220.150">
    <property type="entry name" value="Arf GTPase activating protein"/>
    <property type="match status" value="1"/>
</dbReference>
<keyword evidence="10" id="KW-0638">Presynaptic neurotoxin</keyword>
<dbReference type="GO" id="GO:0005737">
    <property type="term" value="C:cytoplasm"/>
    <property type="evidence" value="ECO:0007669"/>
    <property type="project" value="UniProtKB-SubCell"/>
</dbReference>
<dbReference type="AlphaFoldDB" id="A0A7R9M420"/>
<dbReference type="CDD" id="cd13251">
    <property type="entry name" value="PH_ASAP"/>
    <property type="match status" value="1"/>
</dbReference>
<dbReference type="SUPFAM" id="SSF57863">
    <property type="entry name" value="ArfGap/RecO-like zinc finger"/>
    <property type="match status" value="1"/>
</dbReference>
<dbReference type="PANTHER" id="PTHR45854:SF3">
    <property type="entry name" value="ARFGAP WITH SH3 DOMAIN, ANK REPEAT AND PH DOMAIN-CONTAINING PROTEIN"/>
    <property type="match status" value="1"/>
</dbReference>
<protein>
    <submittedName>
        <fullName evidence="21">Uncharacterized protein</fullName>
    </submittedName>
</protein>
<dbReference type="SMART" id="SM00105">
    <property type="entry name" value="ArfGap"/>
    <property type="match status" value="1"/>
</dbReference>
<feature type="region of interest" description="Disordered" evidence="16">
    <location>
        <begin position="632"/>
        <end position="738"/>
    </location>
</feature>
<evidence type="ECO:0000256" key="8">
    <source>
        <dbReference type="ARBA" id="ARBA00022737"/>
    </source>
</evidence>
<evidence type="ECO:0000256" key="10">
    <source>
        <dbReference type="ARBA" id="ARBA00023028"/>
    </source>
</evidence>
<feature type="compositionally biased region" description="Acidic residues" evidence="16">
    <location>
        <begin position="636"/>
        <end position="646"/>
    </location>
</feature>
<dbReference type="FunFam" id="2.30.29.30:FF:000322">
    <property type="entry name" value="Uncharacterized protein, isoform B"/>
    <property type="match status" value="1"/>
</dbReference>
<feature type="region of interest" description="Disordered" evidence="16">
    <location>
        <begin position="193"/>
        <end position="214"/>
    </location>
</feature>
<dbReference type="InterPro" id="IPR011993">
    <property type="entry name" value="PH-like_dom_sf"/>
</dbReference>
<keyword evidence="12" id="KW-1053">Target membrane</keyword>
<dbReference type="Proteomes" id="UP000728032">
    <property type="component" value="Unassembled WGS sequence"/>
</dbReference>
<keyword evidence="14" id="KW-0863">Zinc-finger</keyword>
<feature type="repeat" description="ANK" evidence="13">
    <location>
        <begin position="557"/>
        <end position="589"/>
    </location>
</feature>
<evidence type="ECO:0000256" key="7">
    <source>
        <dbReference type="ARBA" id="ARBA00022723"/>
    </source>
</evidence>
<evidence type="ECO:0000256" key="2">
    <source>
        <dbReference type="ARBA" id="ARBA00004496"/>
    </source>
</evidence>
<dbReference type="InterPro" id="IPR002110">
    <property type="entry name" value="Ankyrin_rpt"/>
</dbReference>
<dbReference type="InterPro" id="IPR037844">
    <property type="entry name" value="PH_ASAP"/>
</dbReference>
<dbReference type="GO" id="GO:0005096">
    <property type="term" value="F:GTPase activator activity"/>
    <property type="evidence" value="ECO:0007669"/>
    <property type="project" value="InterPro"/>
</dbReference>
<feature type="compositionally biased region" description="Polar residues" evidence="16">
    <location>
        <begin position="193"/>
        <end position="210"/>
    </location>
</feature>
<dbReference type="SMART" id="SM00248">
    <property type="entry name" value="ANK"/>
    <property type="match status" value="3"/>
</dbReference>
<dbReference type="InterPro" id="IPR036028">
    <property type="entry name" value="SH3-like_dom_sf"/>
</dbReference>
<dbReference type="PROSITE" id="PS50088">
    <property type="entry name" value="ANK_REPEAT"/>
    <property type="match status" value="2"/>
</dbReference>
<keyword evidence="11 13" id="KW-0040">ANK repeat</keyword>
<dbReference type="Pfam" id="PF01412">
    <property type="entry name" value="ArfGap"/>
    <property type="match status" value="1"/>
</dbReference>
<evidence type="ECO:0000256" key="9">
    <source>
        <dbReference type="ARBA" id="ARBA00022833"/>
    </source>
</evidence>
<dbReference type="SUPFAM" id="SSF103657">
    <property type="entry name" value="BAR/IMD domain-like"/>
    <property type="match status" value="1"/>
</dbReference>
<reference evidence="21" key="1">
    <citation type="submission" date="2020-11" db="EMBL/GenBank/DDBJ databases">
        <authorList>
            <person name="Tran Van P."/>
        </authorList>
    </citation>
    <scope>NUCLEOTIDE SEQUENCE</scope>
</reference>
<accession>A0A7R9M420</accession>
<dbReference type="SUPFAM" id="SSF48403">
    <property type="entry name" value="Ankyrin repeat"/>
    <property type="match status" value="1"/>
</dbReference>
<evidence type="ECO:0000256" key="6">
    <source>
        <dbReference type="ARBA" id="ARBA00022537"/>
    </source>
</evidence>
<dbReference type="PROSITE" id="PS50297">
    <property type="entry name" value="ANK_REP_REGION"/>
    <property type="match status" value="1"/>
</dbReference>
<dbReference type="GO" id="GO:0044231">
    <property type="term" value="C:host cell presynaptic membrane"/>
    <property type="evidence" value="ECO:0007669"/>
    <property type="project" value="UniProtKB-KW"/>
</dbReference>
<gene>
    <name evidence="21" type="ORF">ONB1V03_LOCUS9845</name>
</gene>
<feature type="domain" description="GATA-type" evidence="19">
    <location>
        <begin position="376"/>
        <end position="411"/>
    </location>
</feature>
<evidence type="ECO:0000259" key="17">
    <source>
        <dbReference type="PROSITE" id="PS50002"/>
    </source>
</evidence>
<dbReference type="PROSITE" id="PS50114">
    <property type="entry name" value="GATA_ZN_FINGER_2"/>
    <property type="match status" value="1"/>
</dbReference>
<feature type="domain" description="Arf-GAP" evidence="20">
    <location>
        <begin position="362"/>
        <end position="483"/>
    </location>
</feature>
<evidence type="ECO:0000256" key="13">
    <source>
        <dbReference type="PROSITE-ProRule" id="PRU00023"/>
    </source>
</evidence>
<dbReference type="PROSITE" id="PS50003">
    <property type="entry name" value="PH_DOMAIN"/>
    <property type="match status" value="1"/>
</dbReference>
<name>A0A7R9M420_9ACAR</name>
<keyword evidence="5" id="KW-0963">Cytoplasm</keyword>
<keyword evidence="10" id="KW-0528">Neurotoxin</keyword>
<dbReference type="InterPro" id="IPR001164">
    <property type="entry name" value="ArfGAP_dom"/>
</dbReference>
<evidence type="ECO:0000256" key="4">
    <source>
        <dbReference type="ARBA" id="ARBA00022483"/>
    </source>
</evidence>
<dbReference type="GO" id="GO:0006887">
    <property type="term" value="P:exocytosis"/>
    <property type="evidence" value="ECO:0007669"/>
    <property type="project" value="UniProtKB-KW"/>
</dbReference>
<evidence type="ECO:0000256" key="3">
    <source>
        <dbReference type="ARBA" id="ARBA00022443"/>
    </source>
</evidence>
<evidence type="ECO:0000313" key="21">
    <source>
        <dbReference type="EMBL" id="CAD7653188.1"/>
    </source>
</evidence>
<keyword evidence="3 15" id="KW-0728">SH3 domain</keyword>
<dbReference type="SMART" id="SM00326">
    <property type="entry name" value="SH3"/>
    <property type="match status" value="1"/>
</dbReference>